<feature type="binding site" evidence="5">
    <location>
        <position position="164"/>
    </location>
    <ligand>
        <name>Mn(2+)</name>
        <dbReference type="ChEBI" id="CHEBI:29035"/>
        <label>2</label>
    </ligand>
</feature>
<keyword evidence="9" id="KW-1185">Reference proteome</keyword>
<dbReference type="Proteomes" id="UP000648182">
    <property type="component" value="Unassembled WGS sequence"/>
</dbReference>
<evidence type="ECO:0000256" key="1">
    <source>
        <dbReference type="ARBA" id="ARBA00022723"/>
    </source>
</evidence>
<keyword evidence="4 5" id="KW-0464">Manganese</keyword>
<dbReference type="NCBIfam" id="TIGR01227">
    <property type="entry name" value="hutG"/>
    <property type="match status" value="1"/>
</dbReference>
<dbReference type="Pfam" id="PF00491">
    <property type="entry name" value="Arginase"/>
    <property type="match status" value="1"/>
</dbReference>
<dbReference type="Gene3D" id="3.40.800.10">
    <property type="entry name" value="Ureohydrolase domain"/>
    <property type="match status" value="1"/>
</dbReference>
<evidence type="ECO:0000313" key="8">
    <source>
        <dbReference type="EMBL" id="MBD8004369.1"/>
    </source>
</evidence>
<evidence type="ECO:0000256" key="5">
    <source>
        <dbReference type="HAMAP-Rule" id="MF_00737"/>
    </source>
</evidence>
<dbReference type="PANTHER" id="PTHR11358">
    <property type="entry name" value="ARGINASE/AGMATINASE"/>
    <property type="match status" value="1"/>
</dbReference>
<accession>A0ABR8VHX4</accession>
<comment type="caution">
    <text evidence="8">The sequence shown here is derived from an EMBL/GenBank/DDBJ whole genome shotgun (WGS) entry which is preliminary data.</text>
</comment>
<sequence>MCTEVISIYTLPDENNWNGRIDDTENPLSFRFHQVVRPKSIKELSAFTDKKTFGIIGFKCDEGVRRNGGRIGAAAAPDEIRKQLSKLPYHMEAEIVDAGDVVCEDKELEKAQSELGHYLNKLFAHSYIPIIIGGGHETLYGHYLGVRQFIGANKSLGIINIDAHFDLRTDDTPSSGTMFRQILSEDENAGYLCLGIQKFGNTKQLFAEASKYNCKYVSEEEITQYDRTFQAIDEFSGQYDYVIATLCTDSISSSVAPGVSAPSPVGLDPRVVRTILRYIIEKDNTLSFDLSEVNPLFDIDDQTSKLGAYLLAEVMESFDKKS</sequence>
<evidence type="ECO:0000313" key="9">
    <source>
        <dbReference type="Proteomes" id="UP000648182"/>
    </source>
</evidence>
<dbReference type="SUPFAM" id="SSF52768">
    <property type="entry name" value="Arginase/deacetylase"/>
    <property type="match status" value="1"/>
</dbReference>
<dbReference type="InterPro" id="IPR005923">
    <property type="entry name" value="HutG"/>
</dbReference>
<feature type="binding site" evidence="5">
    <location>
        <position position="249"/>
    </location>
    <ligand>
        <name>Mn(2+)</name>
        <dbReference type="ChEBI" id="CHEBI:29035"/>
        <label>2</label>
    </ligand>
</feature>
<organism evidence="8 9">
    <name type="scientific">Bacillus norwichensis</name>
    <dbReference type="NCBI Taxonomy" id="2762217"/>
    <lineage>
        <taxon>Bacteria</taxon>
        <taxon>Bacillati</taxon>
        <taxon>Bacillota</taxon>
        <taxon>Bacilli</taxon>
        <taxon>Bacillales</taxon>
        <taxon>Bacillaceae</taxon>
        <taxon>Bacillus</taxon>
    </lineage>
</organism>
<keyword evidence="1 5" id="KW-0479">Metal-binding</keyword>
<feature type="binding site" evidence="5">
    <location>
        <position position="166"/>
    </location>
    <ligand>
        <name>Mn(2+)</name>
        <dbReference type="ChEBI" id="CHEBI:29035"/>
        <label>1</label>
    </ligand>
</feature>
<dbReference type="InterPro" id="IPR006035">
    <property type="entry name" value="Ureohydrolase"/>
</dbReference>
<feature type="binding site" evidence="5">
    <location>
        <position position="247"/>
    </location>
    <ligand>
        <name>Mn(2+)</name>
        <dbReference type="ChEBI" id="CHEBI:29035"/>
        <label>2</label>
    </ligand>
</feature>
<evidence type="ECO:0000256" key="3">
    <source>
        <dbReference type="ARBA" id="ARBA00022808"/>
    </source>
</evidence>
<comment type="function">
    <text evidence="5">Catalyzes the conversion of N-formimidoyl-L-glutamate to L-glutamate and formamide.</text>
</comment>
<gene>
    <name evidence="5 8" type="primary">hutG</name>
    <name evidence="8" type="ORF">H9631_04685</name>
</gene>
<keyword evidence="2 5" id="KW-0378">Hydrolase</keyword>
<evidence type="ECO:0000256" key="7">
    <source>
        <dbReference type="PROSITE-ProRule" id="PRU00742"/>
    </source>
</evidence>
<dbReference type="EC" id="3.5.3.8" evidence="5 6"/>
<dbReference type="PIRSF" id="PIRSF036979">
    <property type="entry name" value="Arginase"/>
    <property type="match status" value="1"/>
</dbReference>
<comment type="catalytic activity">
    <reaction evidence="5">
        <text>N-formimidoyl-L-glutamate + H2O = formamide + L-glutamate</text>
        <dbReference type="Rhea" id="RHEA:22492"/>
        <dbReference type="ChEBI" id="CHEBI:15377"/>
        <dbReference type="ChEBI" id="CHEBI:16397"/>
        <dbReference type="ChEBI" id="CHEBI:29985"/>
        <dbReference type="ChEBI" id="CHEBI:58928"/>
        <dbReference type="EC" id="3.5.3.8"/>
    </reaction>
</comment>
<evidence type="ECO:0000256" key="2">
    <source>
        <dbReference type="ARBA" id="ARBA00022801"/>
    </source>
</evidence>
<name>A0ABR8VHX4_9BACI</name>
<proteinExistence type="inferred from homology"/>
<dbReference type="EMBL" id="JACSPV010000005">
    <property type="protein sequence ID" value="MBD8004369.1"/>
    <property type="molecule type" value="Genomic_DNA"/>
</dbReference>
<evidence type="ECO:0000256" key="6">
    <source>
        <dbReference type="NCBIfam" id="TIGR01227"/>
    </source>
</evidence>
<feature type="binding site" evidence="5">
    <location>
        <position position="247"/>
    </location>
    <ligand>
        <name>Mn(2+)</name>
        <dbReference type="ChEBI" id="CHEBI:29035"/>
        <label>1</label>
    </ligand>
</feature>
<dbReference type="CDD" id="cd09988">
    <property type="entry name" value="Formimidoylglutamase"/>
    <property type="match status" value="1"/>
</dbReference>
<dbReference type="HAMAP" id="MF_00737">
    <property type="entry name" value="Formimidoylglutam"/>
    <property type="match status" value="1"/>
</dbReference>
<comment type="pathway">
    <text evidence="5">Amino-acid degradation; L-histidine degradation into L-glutamate; L-glutamate from N-formimidoyl-L-glutamate (hydrolase route): step 1/1.</text>
</comment>
<feature type="binding site" evidence="5">
    <location>
        <position position="136"/>
    </location>
    <ligand>
        <name>Mn(2+)</name>
        <dbReference type="ChEBI" id="CHEBI:29035"/>
        <label>1</label>
    </ligand>
</feature>
<keyword evidence="3 5" id="KW-0369">Histidine metabolism</keyword>
<feature type="binding site" evidence="5">
    <location>
        <position position="162"/>
    </location>
    <ligand>
        <name>Mn(2+)</name>
        <dbReference type="ChEBI" id="CHEBI:29035"/>
        <label>2</label>
    </ligand>
</feature>
<dbReference type="GO" id="GO:0050415">
    <property type="term" value="F:formimidoylglutamase activity"/>
    <property type="evidence" value="ECO:0007669"/>
    <property type="project" value="UniProtKB-EC"/>
</dbReference>
<comment type="cofactor">
    <cofactor evidence="5">
        <name>Mn(2+)</name>
        <dbReference type="ChEBI" id="CHEBI:29035"/>
    </cofactor>
    <text evidence="5">Binds 2 manganese ions per subunit.</text>
</comment>
<dbReference type="InterPro" id="IPR023696">
    <property type="entry name" value="Ureohydrolase_dom_sf"/>
</dbReference>
<evidence type="ECO:0000256" key="4">
    <source>
        <dbReference type="ARBA" id="ARBA00023211"/>
    </source>
</evidence>
<dbReference type="PROSITE" id="PS51409">
    <property type="entry name" value="ARGINASE_2"/>
    <property type="match status" value="1"/>
</dbReference>
<reference evidence="8 9" key="1">
    <citation type="submission" date="2020-08" db="EMBL/GenBank/DDBJ databases">
        <title>A Genomic Blueprint of the Chicken Gut Microbiome.</title>
        <authorList>
            <person name="Gilroy R."/>
            <person name="Ravi A."/>
            <person name="Getino M."/>
            <person name="Pursley I."/>
            <person name="Horton D.L."/>
            <person name="Alikhan N.-F."/>
            <person name="Baker D."/>
            <person name="Gharbi K."/>
            <person name="Hall N."/>
            <person name="Watson M."/>
            <person name="Adriaenssens E.M."/>
            <person name="Foster-Nyarko E."/>
            <person name="Jarju S."/>
            <person name="Secka A."/>
            <person name="Antonio M."/>
            <person name="Oren A."/>
            <person name="Chaudhuri R."/>
            <person name="La Ragione R.M."/>
            <person name="Hildebrand F."/>
            <person name="Pallen M.J."/>
        </authorList>
    </citation>
    <scope>NUCLEOTIDE SEQUENCE [LARGE SCALE GENOMIC DNA]</scope>
    <source>
        <strain evidence="8 9">Sa1BUA2</strain>
    </source>
</reference>
<dbReference type="PANTHER" id="PTHR11358:SF35">
    <property type="entry name" value="FORMIMIDOYLGLUTAMASE"/>
    <property type="match status" value="1"/>
</dbReference>
<protein>
    <recommendedName>
        <fullName evidence="5 6">Formimidoylglutamase</fullName>
        <ecNumber evidence="5 6">3.5.3.8</ecNumber>
    </recommendedName>
    <alternativeName>
        <fullName evidence="5">Formiminoglutamase</fullName>
    </alternativeName>
    <alternativeName>
        <fullName evidence="5">Formiminoglutamate hydrolase</fullName>
    </alternativeName>
</protein>
<feature type="binding site" evidence="5">
    <location>
        <position position="162"/>
    </location>
    <ligand>
        <name>Mn(2+)</name>
        <dbReference type="ChEBI" id="CHEBI:29035"/>
        <label>1</label>
    </ligand>
</feature>
<comment type="similarity">
    <text evidence="5 7">Belongs to the arginase family.</text>
</comment>